<feature type="transmembrane region" description="Helical" evidence="7">
    <location>
        <begin position="58"/>
        <end position="81"/>
    </location>
</feature>
<feature type="transmembrane region" description="Helical" evidence="7">
    <location>
        <begin position="118"/>
        <end position="139"/>
    </location>
</feature>
<keyword evidence="5 7" id="KW-1133">Transmembrane helix</keyword>
<sequence>MSASATTGGTPGTGAPGAGPSAGITPQAGPRAPDPDGTRTRGRTKLSGREKRNLRMGLLFISPWIIGVLVFVIYPLIYSFVISLTQYSGMQTPTFIGLQNYVSAIADPLVRTAVGNTAYYMAIAVPLGLVIALLLALAMNRNVREVALYRTLLYLPSLIPMFAMSFIFIVFVNPQFGIVNQFLGLFGMPDTNLLGEPRYAKLVMIIMAQLGAGNAALIYLAGLRNIPETLYEAARIDGASRFRQFLSITIPLLTPTILFNLITGVSGAMMVFTEAYIMTNGGPDNSTLFYMLYLYRNAFSYGQLGYASALAVLLFLFGMLLAGLIYWLSRRFVNYDVSAG</sequence>
<dbReference type="CDD" id="cd06261">
    <property type="entry name" value="TM_PBP2"/>
    <property type="match status" value="1"/>
</dbReference>
<evidence type="ECO:0000256" key="7">
    <source>
        <dbReference type="RuleBase" id="RU363032"/>
    </source>
</evidence>
<dbReference type="InterPro" id="IPR051393">
    <property type="entry name" value="ABC_transporter_permease"/>
</dbReference>
<dbReference type="InterPro" id="IPR035906">
    <property type="entry name" value="MetI-like_sf"/>
</dbReference>
<comment type="similarity">
    <text evidence="7">Belongs to the binding-protein-dependent transport system permease family.</text>
</comment>
<organism evidence="10 11">
    <name type="scientific">Brachybacterium epidermidis</name>
    <dbReference type="NCBI Taxonomy" id="2781983"/>
    <lineage>
        <taxon>Bacteria</taxon>
        <taxon>Bacillati</taxon>
        <taxon>Actinomycetota</taxon>
        <taxon>Actinomycetes</taxon>
        <taxon>Micrococcales</taxon>
        <taxon>Dermabacteraceae</taxon>
        <taxon>Brachybacterium</taxon>
    </lineage>
</organism>
<evidence type="ECO:0000256" key="1">
    <source>
        <dbReference type="ARBA" id="ARBA00004651"/>
    </source>
</evidence>
<evidence type="ECO:0000256" key="2">
    <source>
        <dbReference type="ARBA" id="ARBA00022448"/>
    </source>
</evidence>
<evidence type="ECO:0000256" key="4">
    <source>
        <dbReference type="ARBA" id="ARBA00022692"/>
    </source>
</evidence>
<keyword evidence="6 7" id="KW-0472">Membrane</keyword>
<name>A0ABR9W3K7_9MICO</name>
<evidence type="ECO:0000256" key="6">
    <source>
        <dbReference type="ARBA" id="ARBA00023136"/>
    </source>
</evidence>
<accession>A0ABR9W3K7</accession>
<comment type="subcellular location">
    <subcellularLocation>
        <location evidence="1 7">Cell membrane</location>
        <topology evidence="1 7">Multi-pass membrane protein</topology>
    </subcellularLocation>
</comment>
<evidence type="ECO:0000256" key="3">
    <source>
        <dbReference type="ARBA" id="ARBA00022475"/>
    </source>
</evidence>
<comment type="caution">
    <text evidence="10">The sequence shown here is derived from an EMBL/GenBank/DDBJ whole genome shotgun (WGS) entry which is preliminary data.</text>
</comment>
<keyword evidence="4 7" id="KW-0812">Transmembrane</keyword>
<feature type="transmembrane region" description="Helical" evidence="7">
    <location>
        <begin position="244"/>
        <end position="272"/>
    </location>
</feature>
<feature type="transmembrane region" description="Helical" evidence="7">
    <location>
        <begin position="202"/>
        <end position="223"/>
    </location>
</feature>
<evidence type="ECO:0000256" key="5">
    <source>
        <dbReference type="ARBA" id="ARBA00022989"/>
    </source>
</evidence>
<feature type="transmembrane region" description="Helical" evidence="7">
    <location>
        <begin position="151"/>
        <end position="172"/>
    </location>
</feature>
<dbReference type="Pfam" id="PF00528">
    <property type="entry name" value="BPD_transp_1"/>
    <property type="match status" value="1"/>
</dbReference>
<keyword evidence="3" id="KW-1003">Cell membrane</keyword>
<dbReference type="PANTHER" id="PTHR30193">
    <property type="entry name" value="ABC TRANSPORTER PERMEASE PROTEIN"/>
    <property type="match status" value="1"/>
</dbReference>
<evidence type="ECO:0000313" key="11">
    <source>
        <dbReference type="Proteomes" id="UP000644727"/>
    </source>
</evidence>
<dbReference type="InterPro" id="IPR000515">
    <property type="entry name" value="MetI-like"/>
</dbReference>
<feature type="transmembrane region" description="Helical" evidence="7">
    <location>
        <begin position="304"/>
        <end position="328"/>
    </location>
</feature>
<dbReference type="Proteomes" id="UP000644727">
    <property type="component" value="Unassembled WGS sequence"/>
</dbReference>
<proteinExistence type="inferred from homology"/>
<keyword evidence="2 7" id="KW-0813">Transport</keyword>
<dbReference type="Gene3D" id="1.10.3720.10">
    <property type="entry name" value="MetI-like"/>
    <property type="match status" value="1"/>
</dbReference>
<evidence type="ECO:0000256" key="8">
    <source>
        <dbReference type="SAM" id="MobiDB-lite"/>
    </source>
</evidence>
<dbReference type="SUPFAM" id="SSF160964">
    <property type="entry name" value="MalF N-terminal region-like"/>
    <property type="match status" value="1"/>
</dbReference>
<keyword evidence="11" id="KW-1185">Reference proteome</keyword>
<reference evidence="10 11" key="1">
    <citation type="submission" date="2020-10" db="EMBL/GenBank/DDBJ databases">
        <title>Draft genome and description of Brachybacterium epidermidis sp nov.</title>
        <authorList>
            <person name="Boxberger M."/>
            <person name="La Scola B."/>
        </authorList>
    </citation>
    <scope>NUCLEOTIDE SEQUENCE [LARGE SCALE GENOMIC DNA]</scope>
    <source>
        <strain evidence="10 11">Marseille-Q2903</strain>
    </source>
</reference>
<feature type="region of interest" description="Disordered" evidence="8">
    <location>
        <begin position="1"/>
        <end position="48"/>
    </location>
</feature>
<protein>
    <submittedName>
        <fullName evidence="10">Sugar ABC transporter permease</fullName>
    </submittedName>
</protein>
<dbReference type="SUPFAM" id="SSF161098">
    <property type="entry name" value="MetI-like"/>
    <property type="match status" value="1"/>
</dbReference>
<dbReference type="PROSITE" id="PS50928">
    <property type="entry name" value="ABC_TM1"/>
    <property type="match status" value="1"/>
</dbReference>
<gene>
    <name evidence="10" type="ORF">IOE58_07355</name>
</gene>
<feature type="domain" description="ABC transmembrane type-1" evidence="9">
    <location>
        <begin position="114"/>
        <end position="325"/>
    </location>
</feature>
<dbReference type="EMBL" id="JADEYR010000006">
    <property type="protein sequence ID" value="MBE9404010.1"/>
    <property type="molecule type" value="Genomic_DNA"/>
</dbReference>
<evidence type="ECO:0000259" key="9">
    <source>
        <dbReference type="PROSITE" id="PS50928"/>
    </source>
</evidence>
<evidence type="ECO:0000313" key="10">
    <source>
        <dbReference type="EMBL" id="MBE9404010.1"/>
    </source>
</evidence>
<dbReference type="PANTHER" id="PTHR30193:SF1">
    <property type="entry name" value="ABC TRANSPORTER PERMEASE PROTEIN YESP-RELATED"/>
    <property type="match status" value="1"/>
</dbReference>